<protein>
    <submittedName>
        <fullName evidence="1">Uncharacterized protein</fullName>
    </submittedName>
</protein>
<dbReference type="Proteomes" id="UP001241377">
    <property type="component" value="Unassembled WGS sequence"/>
</dbReference>
<proteinExistence type="predicted"/>
<comment type="caution">
    <text evidence="1">The sequence shown here is derived from an EMBL/GenBank/DDBJ whole genome shotgun (WGS) entry which is preliminary data.</text>
</comment>
<accession>A0ACC2W3V0</accession>
<organism evidence="1 2">
    <name type="scientific">Naganishia cerealis</name>
    <dbReference type="NCBI Taxonomy" id="610337"/>
    <lineage>
        <taxon>Eukaryota</taxon>
        <taxon>Fungi</taxon>
        <taxon>Dikarya</taxon>
        <taxon>Basidiomycota</taxon>
        <taxon>Agaricomycotina</taxon>
        <taxon>Tremellomycetes</taxon>
        <taxon>Filobasidiales</taxon>
        <taxon>Filobasidiaceae</taxon>
        <taxon>Naganishia</taxon>
    </lineage>
</organism>
<reference evidence="1" key="1">
    <citation type="submission" date="2023-04" db="EMBL/GenBank/DDBJ databases">
        <title>Draft Genome sequencing of Naganishia species isolated from polar environments using Oxford Nanopore Technology.</title>
        <authorList>
            <person name="Leo P."/>
            <person name="Venkateswaran K."/>
        </authorList>
    </citation>
    <scope>NUCLEOTIDE SEQUENCE</scope>
    <source>
        <strain evidence="1">MNA-CCFEE 5261</strain>
    </source>
</reference>
<evidence type="ECO:0000313" key="2">
    <source>
        <dbReference type="Proteomes" id="UP001241377"/>
    </source>
</evidence>
<evidence type="ECO:0000313" key="1">
    <source>
        <dbReference type="EMBL" id="KAJ9105995.1"/>
    </source>
</evidence>
<dbReference type="EMBL" id="JASBWR010000031">
    <property type="protein sequence ID" value="KAJ9105995.1"/>
    <property type="molecule type" value="Genomic_DNA"/>
</dbReference>
<sequence length="253" mass="28415">MPSSRNPKHAALWPKGNGKDAAYRNTRPDAHRASPLKSLRAVEGRPAKKGKGPLSKTADLQQVHNDVRESLNELPRVDAEADLQPQVIRDSVAVASLQSQPNQTTSTSAIQSSDQLGDYIARIANLERRLSAVQTEMGDKEEERRKEEEGRRNAERTVADLQRKSYQGTREVTLCEMFSPTHCPLFAGQVKLSNHSNRPLVIPQPKRPRSATWSWAKLEDVLGLNPPTDRSNWKDVHYARKELFLWIQGSVCP</sequence>
<gene>
    <name evidence="1" type="ORF">QFC19_003330</name>
</gene>
<keyword evidence="2" id="KW-1185">Reference proteome</keyword>
<name>A0ACC2W3V0_9TREE</name>